<dbReference type="RefSeq" id="WP_280922261.1">
    <property type="nucleotide sequence ID" value="NZ_JAGGKT010000026.1"/>
</dbReference>
<sequence length="44" mass="5020">MKICEVCGAEEKVEDLLDEQDDVMILGVCERCMNDFRQPTSTKP</sequence>
<accession>A0ABS4GWW1</accession>
<dbReference type="EMBL" id="JAGGKT010000026">
    <property type="protein sequence ID" value="MBP1934746.1"/>
    <property type="molecule type" value="Genomic_DNA"/>
</dbReference>
<keyword evidence="2" id="KW-1185">Reference proteome</keyword>
<protein>
    <submittedName>
        <fullName evidence="1">Uncharacterized protein</fullName>
    </submittedName>
</protein>
<dbReference type="Proteomes" id="UP001519343">
    <property type="component" value="Unassembled WGS sequence"/>
</dbReference>
<organism evidence="1 2">
    <name type="scientific">Ammoniphilus resinae</name>
    <dbReference type="NCBI Taxonomy" id="861532"/>
    <lineage>
        <taxon>Bacteria</taxon>
        <taxon>Bacillati</taxon>
        <taxon>Bacillota</taxon>
        <taxon>Bacilli</taxon>
        <taxon>Bacillales</taxon>
        <taxon>Paenibacillaceae</taxon>
        <taxon>Aneurinibacillus group</taxon>
        <taxon>Ammoniphilus</taxon>
    </lineage>
</organism>
<evidence type="ECO:0000313" key="1">
    <source>
        <dbReference type="EMBL" id="MBP1934746.1"/>
    </source>
</evidence>
<gene>
    <name evidence="1" type="ORF">J2Z37_004766</name>
</gene>
<proteinExistence type="predicted"/>
<comment type="caution">
    <text evidence="1">The sequence shown here is derived from an EMBL/GenBank/DDBJ whole genome shotgun (WGS) entry which is preliminary data.</text>
</comment>
<reference evidence="1 2" key="1">
    <citation type="submission" date="2021-03" db="EMBL/GenBank/DDBJ databases">
        <title>Genomic Encyclopedia of Type Strains, Phase IV (KMG-IV): sequencing the most valuable type-strain genomes for metagenomic binning, comparative biology and taxonomic classification.</title>
        <authorList>
            <person name="Goeker M."/>
        </authorList>
    </citation>
    <scope>NUCLEOTIDE SEQUENCE [LARGE SCALE GENOMIC DNA]</scope>
    <source>
        <strain evidence="1 2">DSM 24738</strain>
    </source>
</reference>
<name>A0ABS4GWW1_9BACL</name>
<evidence type="ECO:0000313" key="2">
    <source>
        <dbReference type="Proteomes" id="UP001519343"/>
    </source>
</evidence>